<comment type="caution">
    <text evidence="1">The sequence shown here is derived from an EMBL/GenBank/DDBJ whole genome shotgun (WGS) entry which is preliminary data.</text>
</comment>
<evidence type="ECO:0000313" key="2">
    <source>
        <dbReference type="Proteomes" id="UP000278981"/>
    </source>
</evidence>
<dbReference type="AlphaFoldDB" id="A0A3N9XHS4"/>
<dbReference type="EMBL" id="QDGB01000343">
    <property type="protein sequence ID" value="RQX12694.1"/>
    <property type="molecule type" value="Genomic_DNA"/>
</dbReference>
<gene>
    <name evidence="1" type="ORF">DDE19_27930</name>
</gene>
<reference evidence="1 2" key="1">
    <citation type="submission" date="2018-04" db="EMBL/GenBank/DDBJ databases">
        <title>Micromonosporas from Atacama Desert.</title>
        <authorList>
            <person name="Carro L."/>
            <person name="Klenk H.-P."/>
            <person name="Goodfellow M."/>
        </authorList>
    </citation>
    <scope>NUCLEOTIDE SEQUENCE [LARGE SCALE GENOMIC DNA]</scope>
    <source>
        <strain evidence="1 2">LB19</strain>
    </source>
</reference>
<name>A0A3N9XHS4_9ACTN</name>
<sequence length="88" mass="9066">MTAAQQRVTPRDSATHRQVAMTVQRAALAPHRVAAVGATQQQRPVGSLLGRSDAPDVVLATQQRAFVGKTSDREAAGVGAPGIGARPA</sequence>
<proteinExistence type="predicted"/>
<evidence type="ECO:0000313" key="1">
    <source>
        <dbReference type="EMBL" id="RQX12694.1"/>
    </source>
</evidence>
<protein>
    <submittedName>
        <fullName evidence="1">Uncharacterized protein</fullName>
    </submittedName>
</protein>
<accession>A0A3N9XHS4</accession>
<organism evidence="1 2">
    <name type="scientific">Micromonospora ureilytica</name>
    <dbReference type="NCBI Taxonomy" id="709868"/>
    <lineage>
        <taxon>Bacteria</taxon>
        <taxon>Bacillati</taxon>
        <taxon>Actinomycetota</taxon>
        <taxon>Actinomycetes</taxon>
        <taxon>Micromonosporales</taxon>
        <taxon>Micromonosporaceae</taxon>
        <taxon>Micromonospora</taxon>
    </lineage>
</organism>
<dbReference type="Proteomes" id="UP000278981">
    <property type="component" value="Unassembled WGS sequence"/>
</dbReference>